<evidence type="ECO:0000313" key="5">
    <source>
        <dbReference type="EMBL" id="CAA6815211.1"/>
    </source>
</evidence>
<dbReference type="AlphaFoldDB" id="A0A6S6T346"/>
<sequence length="305" mass="34612">MKWVIGYNLKGFKVLSAGIFSSIQDQGRNGYKHLGITQSGAMDEYAYLWSQKLLNNQNSNAIEIMVGLKLEVQLNTNIAICGADLTFKINDIPQAIWQTHYVQKGDILSFPQRISGQRAYLAVKEGFNIQKKYGSYATTLREKIGHKIQKNNILKYKSTTKIETKRLKKEFIPNYHNTLNLRLLPSYQNNCFTKKEQEKFFNNEYEITLENNRMGAKLKGLAIRSSKGGIVSEGIAFGSVQIPQDGQPILLLKERQTIGGYSKIGTVLALDCFKFAQLAVGDTVQFEKITLEVAREKMLKFYTNN</sequence>
<dbReference type="Pfam" id="PF02626">
    <property type="entry name" value="CT_A_B"/>
    <property type="match status" value="1"/>
</dbReference>
<evidence type="ECO:0000256" key="2">
    <source>
        <dbReference type="ARBA" id="ARBA00022801"/>
    </source>
</evidence>
<name>A0A6S6T346_9BACT</name>
<dbReference type="PANTHER" id="PTHR43309:SF5">
    <property type="entry name" value="5-OXOPROLINASE SUBUNIT C"/>
    <property type="match status" value="1"/>
</dbReference>
<evidence type="ECO:0000259" key="4">
    <source>
        <dbReference type="SMART" id="SM00797"/>
    </source>
</evidence>
<dbReference type="SMART" id="SM00797">
    <property type="entry name" value="AHS2"/>
    <property type="match status" value="1"/>
</dbReference>
<proteinExistence type="predicted"/>
<gene>
    <name evidence="5" type="ORF">HELGO_WM17194</name>
</gene>
<dbReference type="EC" id="3.5.1.54" evidence="5"/>
<keyword evidence="2 5" id="KW-0378">Hydrolase</keyword>
<dbReference type="InterPro" id="IPR003778">
    <property type="entry name" value="CT_A_B"/>
</dbReference>
<dbReference type="InterPro" id="IPR029000">
    <property type="entry name" value="Cyclophilin-like_dom_sf"/>
</dbReference>
<dbReference type="GO" id="GO:0005524">
    <property type="term" value="F:ATP binding"/>
    <property type="evidence" value="ECO:0007669"/>
    <property type="project" value="UniProtKB-KW"/>
</dbReference>
<dbReference type="InterPro" id="IPR052708">
    <property type="entry name" value="PxpC"/>
</dbReference>
<reference evidence="5" key="1">
    <citation type="submission" date="2020-01" db="EMBL/GenBank/DDBJ databases">
        <authorList>
            <person name="Meier V. D."/>
            <person name="Meier V D."/>
        </authorList>
    </citation>
    <scope>NUCLEOTIDE SEQUENCE</scope>
    <source>
        <strain evidence="5">HLG_WM_MAG_02</strain>
    </source>
</reference>
<protein>
    <submittedName>
        <fullName evidence="5">Allophanate hydrolase 2 subunit 2 (EC)</fullName>
        <ecNumber evidence="5">3.5.1.54</ecNumber>
    </submittedName>
</protein>
<organism evidence="5">
    <name type="scientific">uncultured Sulfurovum sp</name>
    <dbReference type="NCBI Taxonomy" id="269237"/>
    <lineage>
        <taxon>Bacteria</taxon>
        <taxon>Pseudomonadati</taxon>
        <taxon>Campylobacterota</taxon>
        <taxon>Epsilonproteobacteria</taxon>
        <taxon>Campylobacterales</taxon>
        <taxon>Sulfurovaceae</taxon>
        <taxon>Sulfurovum</taxon>
        <taxon>environmental samples</taxon>
    </lineage>
</organism>
<keyword evidence="1" id="KW-0547">Nucleotide-binding</keyword>
<dbReference type="Gene3D" id="2.40.100.10">
    <property type="entry name" value="Cyclophilin-like"/>
    <property type="match status" value="1"/>
</dbReference>
<dbReference type="GO" id="GO:0004039">
    <property type="term" value="F:allophanate hydrolase activity"/>
    <property type="evidence" value="ECO:0007669"/>
    <property type="project" value="UniProtKB-EC"/>
</dbReference>
<accession>A0A6S6T346</accession>
<evidence type="ECO:0000256" key="3">
    <source>
        <dbReference type="ARBA" id="ARBA00022840"/>
    </source>
</evidence>
<dbReference type="EMBL" id="CACVAZ010000098">
    <property type="protein sequence ID" value="CAA6815211.1"/>
    <property type="molecule type" value="Genomic_DNA"/>
</dbReference>
<dbReference type="SUPFAM" id="SSF50891">
    <property type="entry name" value="Cyclophilin-like"/>
    <property type="match status" value="1"/>
</dbReference>
<feature type="domain" description="Carboxyltransferase" evidence="4">
    <location>
        <begin position="33"/>
        <end position="302"/>
    </location>
</feature>
<dbReference type="PANTHER" id="PTHR43309">
    <property type="entry name" value="5-OXOPROLINASE SUBUNIT C"/>
    <property type="match status" value="1"/>
</dbReference>
<evidence type="ECO:0000256" key="1">
    <source>
        <dbReference type="ARBA" id="ARBA00022741"/>
    </source>
</evidence>
<keyword evidence="3" id="KW-0067">ATP-binding</keyword>